<accession>A0ABN1D6F3</accession>
<organism evidence="1 2">
    <name type="scientific">Saccharopolyspora thermophila</name>
    <dbReference type="NCBI Taxonomy" id="89367"/>
    <lineage>
        <taxon>Bacteria</taxon>
        <taxon>Bacillati</taxon>
        <taxon>Actinomycetota</taxon>
        <taxon>Actinomycetes</taxon>
        <taxon>Pseudonocardiales</taxon>
        <taxon>Pseudonocardiaceae</taxon>
        <taxon>Saccharopolyspora</taxon>
    </lineage>
</organism>
<dbReference type="Pfam" id="PF19686">
    <property type="entry name" value="DUF6188"/>
    <property type="match status" value="1"/>
</dbReference>
<proteinExistence type="predicted"/>
<gene>
    <name evidence="1" type="ORF">GCM10009545_41790</name>
</gene>
<dbReference type="Proteomes" id="UP001500220">
    <property type="component" value="Unassembled WGS sequence"/>
</dbReference>
<keyword evidence="2" id="KW-1185">Reference proteome</keyword>
<dbReference type="EMBL" id="BAAAHC010000018">
    <property type="protein sequence ID" value="GAA0534869.1"/>
    <property type="molecule type" value="Genomic_DNA"/>
</dbReference>
<protein>
    <submittedName>
        <fullName evidence="1">Uncharacterized protein</fullName>
    </submittedName>
</protein>
<evidence type="ECO:0000313" key="1">
    <source>
        <dbReference type="EMBL" id="GAA0534869.1"/>
    </source>
</evidence>
<reference evidence="1 2" key="1">
    <citation type="journal article" date="2019" name="Int. J. Syst. Evol. Microbiol.">
        <title>The Global Catalogue of Microorganisms (GCM) 10K type strain sequencing project: providing services to taxonomists for standard genome sequencing and annotation.</title>
        <authorList>
            <consortium name="The Broad Institute Genomics Platform"/>
            <consortium name="The Broad Institute Genome Sequencing Center for Infectious Disease"/>
            <person name="Wu L."/>
            <person name="Ma J."/>
        </authorList>
    </citation>
    <scope>NUCLEOTIDE SEQUENCE [LARGE SCALE GENOMIC DNA]</scope>
    <source>
        <strain evidence="1 2">JCM 10664</strain>
    </source>
</reference>
<sequence>MDLGLHGQQVTTQSFDYTVSFQTSGGYELRIENDYTLHTPHGSWNFSPEPSNEDSRELAALADQRIDHAAVSSDGTLTVKFATGSELRVQASPSYEAWTVAGPRGMKVVCMPGGELATWKATDA</sequence>
<dbReference type="InterPro" id="IPR046179">
    <property type="entry name" value="DUF6188"/>
</dbReference>
<evidence type="ECO:0000313" key="2">
    <source>
        <dbReference type="Proteomes" id="UP001500220"/>
    </source>
</evidence>
<name>A0ABN1D6F3_9PSEU</name>
<comment type="caution">
    <text evidence="1">The sequence shown here is derived from an EMBL/GenBank/DDBJ whole genome shotgun (WGS) entry which is preliminary data.</text>
</comment>
<dbReference type="RefSeq" id="WP_346073923.1">
    <property type="nucleotide sequence ID" value="NZ_BAAAHC010000018.1"/>
</dbReference>